<keyword evidence="4 5" id="KW-0472">Membrane</keyword>
<dbReference type="EMBL" id="MHPP01000014">
    <property type="protein sequence ID" value="OGZ84636.1"/>
    <property type="molecule type" value="Genomic_DNA"/>
</dbReference>
<feature type="transmembrane region" description="Helical" evidence="5">
    <location>
        <begin position="112"/>
        <end position="131"/>
    </location>
</feature>
<reference evidence="7 8" key="1">
    <citation type="journal article" date="2016" name="Nat. Commun.">
        <title>Thousands of microbial genomes shed light on interconnected biogeochemical processes in an aquifer system.</title>
        <authorList>
            <person name="Anantharaman K."/>
            <person name="Brown C.T."/>
            <person name="Hug L.A."/>
            <person name="Sharon I."/>
            <person name="Castelle C.J."/>
            <person name="Probst A.J."/>
            <person name="Thomas B.C."/>
            <person name="Singh A."/>
            <person name="Wilkins M.J."/>
            <person name="Karaoz U."/>
            <person name="Brodie E.L."/>
            <person name="Williams K.H."/>
            <person name="Hubbard S.S."/>
            <person name="Banfield J.F."/>
        </authorList>
    </citation>
    <scope>NUCLEOTIDE SEQUENCE [LARGE SCALE GENOMIC DNA]</scope>
</reference>
<dbReference type="InterPro" id="IPR058533">
    <property type="entry name" value="Cation_efflux_TM"/>
</dbReference>
<organism evidence="7 8">
    <name type="scientific">Candidatus Staskawiczbacteria bacterium RIFOXYC1_FULL_38_18</name>
    <dbReference type="NCBI Taxonomy" id="1802229"/>
    <lineage>
        <taxon>Bacteria</taxon>
        <taxon>Candidatus Staskawicziibacteriota</taxon>
    </lineage>
</organism>
<sequence length="263" mass="29514">MDCCNSKTYLSKEVVKGLKIVLYIAFFINAGMFLVELVSGVITHSNALSADSLDMFGDAFVYGLSLFVLTKHHKVQARASMVKGAVMLLIGLYVFAEAFYKMVHPIVPPAQAITLIGILALVANGVCLFLLTRHKDKNINMKSSWICSRNDMFGNVGVIIAGISVAYFNSMWPDIIVGMGIAGLAVYFSAGIIKDVHMHNVKYQTLQNNFMVKEIEIKNKKYYKCEECGLVYLYKEIAEKCQNWCKTYHTCNLEIIKYAQRLT</sequence>
<dbReference type="Pfam" id="PF01545">
    <property type="entry name" value="Cation_efflux"/>
    <property type="match status" value="1"/>
</dbReference>
<dbReference type="Proteomes" id="UP000177751">
    <property type="component" value="Unassembled WGS sequence"/>
</dbReference>
<evidence type="ECO:0000256" key="3">
    <source>
        <dbReference type="ARBA" id="ARBA00022989"/>
    </source>
</evidence>
<feature type="transmembrane region" description="Helical" evidence="5">
    <location>
        <begin position="20"/>
        <end position="42"/>
    </location>
</feature>
<dbReference type="GO" id="GO:0005385">
    <property type="term" value="F:zinc ion transmembrane transporter activity"/>
    <property type="evidence" value="ECO:0007669"/>
    <property type="project" value="TreeGrafter"/>
</dbReference>
<dbReference type="STRING" id="1802229.A2401_01140"/>
<name>A0A1G2JBW7_9BACT</name>
<evidence type="ECO:0000313" key="8">
    <source>
        <dbReference type="Proteomes" id="UP000177751"/>
    </source>
</evidence>
<comment type="caution">
    <text evidence="7">The sequence shown here is derived from an EMBL/GenBank/DDBJ whole genome shotgun (WGS) entry which is preliminary data.</text>
</comment>
<feature type="transmembrane region" description="Helical" evidence="5">
    <location>
        <begin position="48"/>
        <end position="69"/>
    </location>
</feature>
<gene>
    <name evidence="7" type="ORF">A2401_01140</name>
</gene>
<dbReference type="SUPFAM" id="SSF161111">
    <property type="entry name" value="Cation efflux protein transmembrane domain-like"/>
    <property type="match status" value="1"/>
</dbReference>
<dbReference type="Gene3D" id="1.20.1510.10">
    <property type="entry name" value="Cation efflux protein transmembrane domain"/>
    <property type="match status" value="1"/>
</dbReference>
<dbReference type="PANTHER" id="PTHR11562:SF17">
    <property type="entry name" value="RE54080P-RELATED"/>
    <property type="match status" value="1"/>
</dbReference>
<evidence type="ECO:0000256" key="5">
    <source>
        <dbReference type="SAM" id="Phobius"/>
    </source>
</evidence>
<feature type="domain" description="Cation efflux protein transmembrane" evidence="6">
    <location>
        <begin position="22"/>
        <end position="195"/>
    </location>
</feature>
<comment type="subcellular location">
    <subcellularLocation>
        <location evidence="1">Membrane</location>
        <topology evidence="1">Multi-pass membrane protein</topology>
    </subcellularLocation>
</comment>
<keyword evidence="2 5" id="KW-0812">Transmembrane</keyword>
<evidence type="ECO:0000256" key="4">
    <source>
        <dbReference type="ARBA" id="ARBA00023136"/>
    </source>
</evidence>
<feature type="transmembrane region" description="Helical" evidence="5">
    <location>
        <begin position="152"/>
        <end position="169"/>
    </location>
</feature>
<evidence type="ECO:0000259" key="6">
    <source>
        <dbReference type="Pfam" id="PF01545"/>
    </source>
</evidence>
<keyword evidence="3 5" id="KW-1133">Transmembrane helix</keyword>
<accession>A0A1G2JBW7</accession>
<feature type="transmembrane region" description="Helical" evidence="5">
    <location>
        <begin position="175"/>
        <end position="193"/>
    </location>
</feature>
<evidence type="ECO:0000313" key="7">
    <source>
        <dbReference type="EMBL" id="OGZ84636.1"/>
    </source>
</evidence>
<feature type="transmembrane region" description="Helical" evidence="5">
    <location>
        <begin position="81"/>
        <end position="100"/>
    </location>
</feature>
<proteinExistence type="predicted"/>
<protein>
    <recommendedName>
        <fullName evidence="6">Cation efflux protein transmembrane domain-containing protein</fullName>
    </recommendedName>
</protein>
<evidence type="ECO:0000256" key="2">
    <source>
        <dbReference type="ARBA" id="ARBA00022692"/>
    </source>
</evidence>
<dbReference type="AlphaFoldDB" id="A0A1G2JBW7"/>
<dbReference type="InterPro" id="IPR050681">
    <property type="entry name" value="CDF/SLC30A"/>
</dbReference>
<dbReference type="GO" id="GO:0005886">
    <property type="term" value="C:plasma membrane"/>
    <property type="evidence" value="ECO:0007669"/>
    <property type="project" value="TreeGrafter"/>
</dbReference>
<evidence type="ECO:0000256" key="1">
    <source>
        <dbReference type="ARBA" id="ARBA00004141"/>
    </source>
</evidence>
<dbReference type="InterPro" id="IPR027469">
    <property type="entry name" value="Cation_efflux_TMD_sf"/>
</dbReference>
<dbReference type="PANTHER" id="PTHR11562">
    <property type="entry name" value="CATION EFFLUX PROTEIN/ ZINC TRANSPORTER"/>
    <property type="match status" value="1"/>
</dbReference>